<evidence type="ECO:0000256" key="6">
    <source>
        <dbReference type="ARBA" id="ARBA00022840"/>
    </source>
</evidence>
<keyword evidence="3" id="KW-0808">Transferase</keyword>
<dbReference type="SUPFAM" id="SSF56112">
    <property type="entry name" value="Protein kinase-like (PK-like)"/>
    <property type="match status" value="1"/>
</dbReference>
<evidence type="ECO:0000256" key="2">
    <source>
        <dbReference type="ARBA" id="ARBA00022527"/>
    </source>
</evidence>
<evidence type="ECO:0000256" key="5">
    <source>
        <dbReference type="ARBA" id="ARBA00022777"/>
    </source>
</evidence>
<comment type="caution">
    <text evidence="10">The sequence shown here is derived from an EMBL/GenBank/DDBJ whole genome shotgun (WGS) entry which is preliminary data.</text>
</comment>
<evidence type="ECO:0000313" key="11">
    <source>
        <dbReference type="Proteomes" id="UP001165289"/>
    </source>
</evidence>
<keyword evidence="4 7" id="KW-0547">Nucleotide-binding</keyword>
<dbReference type="PROSITE" id="PS50011">
    <property type="entry name" value="PROTEIN_KINASE_DOM"/>
    <property type="match status" value="1"/>
</dbReference>
<accession>A0AAV7KB09</accession>
<dbReference type="Gene3D" id="3.30.200.20">
    <property type="entry name" value="Phosphorylase Kinase, domain 1"/>
    <property type="match status" value="1"/>
</dbReference>
<dbReference type="PROSITE" id="PS00107">
    <property type="entry name" value="PROTEIN_KINASE_ATP"/>
    <property type="match status" value="1"/>
</dbReference>
<feature type="domain" description="Protein kinase" evidence="9">
    <location>
        <begin position="37"/>
        <end position="318"/>
    </location>
</feature>
<dbReference type="InterPro" id="IPR050205">
    <property type="entry name" value="CDPK_Ser/Thr_kinases"/>
</dbReference>
<dbReference type="InterPro" id="IPR011009">
    <property type="entry name" value="Kinase-like_dom_sf"/>
</dbReference>
<organism evidence="10 11">
    <name type="scientific">Oopsacas minuta</name>
    <dbReference type="NCBI Taxonomy" id="111878"/>
    <lineage>
        <taxon>Eukaryota</taxon>
        <taxon>Metazoa</taxon>
        <taxon>Porifera</taxon>
        <taxon>Hexactinellida</taxon>
        <taxon>Hexasterophora</taxon>
        <taxon>Lyssacinosida</taxon>
        <taxon>Leucopsacidae</taxon>
        <taxon>Oopsacas</taxon>
    </lineage>
</organism>
<keyword evidence="5 10" id="KW-0418">Kinase</keyword>
<dbReference type="EMBL" id="JAKMXF010000110">
    <property type="protein sequence ID" value="KAI6657895.1"/>
    <property type="molecule type" value="Genomic_DNA"/>
</dbReference>
<dbReference type="InterPro" id="IPR017441">
    <property type="entry name" value="Protein_kinase_ATP_BS"/>
</dbReference>
<evidence type="ECO:0000259" key="9">
    <source>
        <dbReference type="PROSITE" id="PS50011"/>
    </source>
</evidence>
<keyword evidence="11" id="KW-1185">Reference proteome</keyword>
<evidence type="ECO:0000256" key="7">
    <source>
        <dbReference type="PROSITE-ProRule" id="PRU10141"/>
    </source>
</evidence>
<evidence type="ECO:0000256" key="8">
    <source>
        <dbReference type="RuleBase" id="RU000304"/>
    </source>
</evidence>
<sequence>MSSTMESIIRFTEKLTDPSSVKKEEFKSTDIQKSYDINWRSSIGEGVSGKVYQCKSKKTGEQFALKIILDNRSSKKEISLQQRCSESPNVVRIVDVYRGYGIHPSAKLGAKYLYVVLEMMNGGELFDLITKYANLPEDIASMYIRKIALAIKDVHNLGLIHRDIKPENILLKSPIMDISQDPDLKLADFGFACEESSNPAKPDYTPYYAPPEIICKDKRWNHSMTDADRQSYDSKCDIWSLGVVVYILLCGYPPFYPEVNYAEMTNYMYACITHAKYKFHSQKWCHISANAKDFIKCCLQVDPTSRPTIEQILEHPWISETKYFQS</sequence>
<dbReference type="Proteomes" id="UP001165289">
    <property type="component" value="Unassembled WGS sequence"/>
</dbReference>
<dbReference type="Pfam" id="PF00069">
    <property type="entry name" value="Pkinase"/>
    <property type="match status" value="1"/>
</dbReference>
<evidence type="ECO:0000256" key="1">
    <source>
        <dbReference type="ARBA" id="ARBA00006692"/>
    </source>
</evidence>
<feature type="binding site" evidence="7">
    <location>
        <position position="66"/>
    </location>
    <ligand>
        <name>ATP</name>
        <dbReference type="ChEBI" id="CHEBI:30616"/>
    </ligand>
</feature>
<dbReference type="GO" id="GO:0004674">
    <property type="term" value="F:protein serine/threonine kinase activity"/>
    <property type="evidence" value="ECO:0007669"/>
    <property type="project" value="UniProtKB-KW"/>
</dbReference>
<dbReference type="InterPro" id="IPR000719">
    <property type="entry name" value="Prot_kinase_dom"/>
</dbReference>
<evidence type="ECO:0000256" key="3">
    <source>
        <dbReference type="ARBA" id="ARBA00022679"/>
    </source>
</evidence>
<keyword evidence="2 8" id="KW-0723">Serine/threonine-protein kinase</keyword>
<evidence type="ECO:0000313" key="10">
    <source>
        <dbReference type="EMBL" id="KAI6657895.1"/>
    </source>
</evidence>
<dbReference type="GO" id="GO:0005524">
    <property type="term" value="F:ATP binding"/>
    <property type="evidence" value="ECO:0007669"/>
    <property type="project" value="UniProtKB-UniRule"/>
</dbReference>
<dbReference type="InterPro" id="IPR008271">
    <property type="entry name" value="Ser/Thr_kinase_AS"/>
</dbReference>
<dbReference type="AlphaFoldDB" id="A0AAV7KB09"/>
<evidence type="ECO:0000256" key="4">
    <source>
        <dbReference type="ARBA" id="ARBA00022741"/>
    </source>
</evidence>
<comment type="similarity">
    <text evidence="1">Belongs to the protein kinase superfamily. CAMK Ser/Thr protein kinase family.</text>
</comment>
<dbReference type="Gene3D" id="1.10.510.10">
    <property type="entry name" value="Transferase(Phosphotransferase) domain 1"/>
    <property type="match status" value="1"/>
</dbReference>
<protein>
    <submittedName>
        <fullName evidence="10">MAP kinase-activated protein kinase 5-like</fullName>
    </submittedName>
</protein>
<dbReference type="PANTHER" id="PTHR24349">
    <property type="entry name" value="SERINE/THREONINE-PROTEIN KINASE"/>
    <property type="match status" value="1"/>
</dbReference>
<proteinExistence type="inferred from homology"/>
<gene>
    <name evidence="10" type="ORF">LOD99_15613</name>
</gene>
<name>A0AAV7KB09_9METZ</name>
<dbReference type="PROSITE" id="PS00108">
    <property type="entry name" value="PROTEIN_KINASE_ST"/>
    <property type="match status" value="1"/>
</dbReference>
<keyword evidence="6 7" id="KW-0067">ATP-binding</keyword>
<reference evidence="10 11" key="1">
    <citation type="journal article" date="2023" name="BMC Biol.">
        <title>The compact genome of the sponge Oopsacas minuta (Hexactinellida) is lacking key metazoan core genes.</title>
        <authorList>
            <person name="Santini S."/>
            <person name="Schenkelaars Q."/>
            <person name="Jourda C."/>
            <person name="Duchesne M."/>
            <person name="Belahbib H."/>
            <person name="Rocher C."/>
            <person name="Selva M."/>
            <person name="Riesgo A."/>
            <person name="Vervoort M."/>
            <person name="Leys S.P."/>
            <person name="Kodjabachian L."/>
            <person name="Le Bivic A."/>
            <person name="Borchiellini C."/>
            <person name="Claverie J.M."/>
            <person name="Renard E."/>
        </authorList>
    </citation>
    <scope>NUCLEOTIDE SEQUENCE [LARGE SCALE GENOMIC DNA]</scope>
    <source>
        <strain evidence="10">SPO-2</strain>
    </source>
</reference>
<dbReference type="SMART" id="SM00220">
    <property type="entry name" value="S_TKc"/>
    <property type="match status" value="1"/>
</dbReference>